<comment type="similarity">
    <text evidence="1 7">Belongs to the MICOS complex subunit Mic60 family.</text>
</comment>
<dbReference type="Proteomes" id="UP000494165">
    <property type="component" value="Unassembled WGS sequence"/>
</dbReference>
<dbReference type="InterPro" id="IPR019133">
    <property type="entry name" value="MIC60"/>
</dbReference>
<evidence type="ECO:0000256" key="8">
    <source>
        <dbReference type="SAM" id="Coils"/>
    </source>
</evidence>
<evidence type="ECO:0000256" key="1">
    <source>
        <dbReference type="ARBA" id="ARBA00010877"/>
    </source>
</evidence>
<organism evidence="9 10">
    <name type="scientific">Cloeon dipterum</name>
    <dbReference type="NCBI Taxonomy" id="197152"/>
    <lineage>
        <taxon>Eukaryota</taxon>
        <taxon>Metazoa</taxon>
        <taxon>Ecdysozoa</taxon>
        <taxon>Arthropoda</taxon>
        <taxon>Hexapoda</taxon>
        <taxon>Insecta</taxon>
        <taxon>Pterygota</taxon>
        <taxon>Palaeoptera</taxon>
        <taxon>Ephemeroptera</taxon>
        <taxon>Pisciforma</taxon>
        <taxon>Baetidae</taxon>
        <taxon>Cloeon</taxon>
    </lineage>
</organism>
<sequence length="680" mass="76472">MYIQRARMSQPVVGQRKFLKQGARGDFLPLSISYIFMMFSNASKNVNRLLAARGSLRCPPSPSWVNKIHRGPEPSKKSVSGAGFALAGATVAGAALYARSGKTLLSLPFIGILFEEKENQDTEEYVHLPVEEVKKSVVEEILEMRPVERFEAANKLLTELTTKLGLSVLAAVSLNSLAAKSIRALEDDMSIFAKDLSNSTSHDSGSDEAVLRLLISDRELQLTLIKAQKTTLEAKDRLEALEGILRELCCSKIPLSEEVIEKAENGLSEARTELKEAEDFLDLSIKSTGPPEALLSRVIRLTTDMEEDMGFSLSGLCSTETRELYNRALALHLEQTRRSTERQMDELGRRSSELKQFVGKGGERRRLDALLSSKEEELRRSVQEQNHFQLNQLKKKLEHQILEEKQASIKGAALKQESILRARSFTFDREVKDKVKKAKEDLEKWKLEISQDLAELGPNMKRHELNLKKLSDAFTFANACFRLESALTSDPFPQLDWKHQVQPIKHHLRQMSDNAEGKRDFVRAVIDSVPVAAINRGVYTQNALRQRFFEMEPTARKVSLLKKRDHNSTILYLMSYLRSMLLVRPVGCISNLEKTNQPVRIGDLTNEELLDRARYFMELGDLRQAASYVNMLQGVAQHVSSGWAEEVVLHLTVAQAAHALSAIAATIVNQYNQGVKTDAD</sequence>
<evidence type="ECO:0000256" key="6">
    <source>
        <dbReference type="ARBA" id="ARBA00023136"/>
    </source>
</evidence>
<dbReference type="AlphaFoldDB" id="A0A8S1DU49"/>
<comment type="subunit">
    <text evidence="7">Component of the mitochondrial contact site and cristae organizing system (MICOS) complex.</text>
</comment>
<reference evidence="9 10" key="1">
    <citation type="submission" date="2020-04" db="EMBL/GenBank/DDBJ databases">
        <authorList>
            <person name="Alioto T."/>
            <person name="Alioto T."/>
            <person name="Gomez Garrido J."/>
        </authorList>
    </citation>
    <scope>NUCLEOTIDE SEQUENCE [LARGE SCALE GENOMIC DNA]</scope>
</reference>
<dbReference type="GO" id="GO:0061617">
    <property type="term" value="C:MICOS complex"/>
    <property type="evidence" value="ECO:0007669"/>
    <property type="project" value="TreeGrafter"/>
</dbReference>
<evidence type="ECO:0000313" key="10">
    <source>
        <dbReference type="Proteomes" id="UP000494165"/>
    </source>
</evidence>
<dbReference type="GO" id="GO:0042407">
    <property type="term" value="P:cristae formation"/>
    <property type="evidence" value="ECO:0007669"/>
    <property type="project" value="TreeGrafter"/>
</dbReference>
<evidence type="ECO:0000256" key="3">
    <source>
        <dbReference type="ARBA" id="ARBA00022792"/>
    </source>
</evidence>
<keyword evidence="5 7" id="KW-0496">Mitochondrion</keyword>
<evidence type="ECO:0000256" key="7">
    <source>
        <dbReference type="RuleBase" id="RU363000"/>
    </source>
</evidence>
<comment type="subcellular location">
    <subcellularLocation>
        <location evidence="7">Mitochondrion inner membrane</location>
        <topology evidence="7">Single-pass membrane protein</topology>
    </subcellularLocation>
</comment>
<keyword evidence="2 7" id="KW-0812">Transmembrane</keyword>
<evidence type="ECO:0000256" key="4">
    <source>
        <dbReference type="ARBA" id="ARBA00022989"/>
    </source>
</evidence>
<proteinExistence type="inferred from homology"/>
<dbReference type="EMBL" id="CADEPI010000429">
    <property type="protein sequence ID" value="CAB3385716.1"/>
    <property type="molecule type" value="Genomic_DNA"/>
</dbReference>
<keyword evidence="8" id="KW-0175">Coiled coil</keyword>
<gene>
    <name evidence="9" type="ORF">CLODIP_2_CD12974</name>
</gene>
<protein>
    <recommendedName>
        <fullName evidence="7">MICOS complex subunit MIC60</fullName>
    </recommendedName>
    <alternativeName>
        <fullName evidence="7">Mitofilin</fullName>
    </alternativeName>
</protein>
<comment type="function">
    <text evidence="7">Component of the MICOS complex, a large protein complex of the mitochondrial inner membrane that plays crucial roles in the maintenance of crista junctions, inner membrane architecture, and formation of contact sites to the outer membrane.</text>
</comment>
<dbReference type="OrthoDB" id="10261039at2759"/>
<evidence type="ECO:0000256" key="2">
    <source>
        <dbReference type="ARBA" id="ARBA00022692"/>
    </source>
</evidence>
<dbReference type="PANTHER" id="PTHR15415:SF7">
    <property type="entry name" value="MICOS COMPLEX SUBUNIT MIC60"/>
    <property type="match status" value="1"/>
</dbReference>
<comment type="caution">
    <text evidence="9">The sequence shown here is derived from an EMBL/GenBank/DDBJ whole genome shotgun (WGS) entry which is preliminary data.</text>
</comment>
<keyword evidence="3 7" id="KW-0999">Mitochondrion inner membrane</keyword>
<name>A0A8S1DU49_9INSE</name>
<accession>A0A8S1DU49</accession>
<keyword evidence="4" id="KW-1133">Transmembrane helix</keyword>
<dbReference type="PANTHER" id="PTHR15415">
    <property type="entry name" value="MITOFILIN"/>
    <property type="match status" value="1"/>
</dbReference>
<dbReference type="Pfam" id="PF09731">
    <property type="entry name" value="Mitofilin"/>
    <property type="match status" value="1"/>
</dbReference>
<evidence type="ECO:0000256" key="5">
    <source>
        <dbReference type="ARBA" id="ARBA00023128"/>
    </source>
</evidence>
<feature type="coiled-coil region" evidence="8">
    <location>
        <begin position="428"/>
        <end position="455"/>
    </location>
</feature>
<keyword evidence="6" id="KW-0472">Membrane</keyword>
<evidence type="ECO:0000313" key="9">
    <source>
        <dbReference type="EMBL" id="CAB3385716.1"/>
    </source>
</evidence>
<keyword evidence="10" id="KW-1185">Reference proteome</keyword>